<name>A0A9J6BDH0_POLVA</name>
<evidence type="ECO:0000313" key="3">
    <source>
        <dbReference type="Proteomes" id="UP001107558"/>
    </source>
</evidence>
<organism evidence="2 3">
    <name type="scientific">Polypedilum vanderplanki</name>
    <name type="common">Sleeping chironomid midge</name>
    <dbReference type="NCBI Taxonomy" id="319348"/>
    <lineage>
        <taxon>Eukaryota</taxon>
        <taxon>Metazoa</taxon>
        <taxon>Ecdysozoa</taxon>
        <taxon>Arthropoda</taxon>
        <taxon>Hexapoda</taxon>
        <taxon>Insecta</taxon>
        <taxon>Pterygota</taxon>
        <taxon>Neoptera</taxon>
        <taxon>Endopterygota</taxon>
        <taxon>Diptera</taxon>
        <taxon>Nematocera</taxon>
        <taxon>Chironomoidea</taxon>
        <taxon>Chironomidae</taxon>
        <taxon>Chironominae</taxon>
        <taxon>Polypedilum</taxon>
        <taxon>Polypedilum</taxon>
    </lineage>
</organism>
<proteinExistence type="predicted"/>
<sequence length="166" mass="18129">MNKILLIFSFIISINKIVNAGSESYQSVCGTFIPYDPISQPNLPKTHGVLIGTFMDARLSIADSNPGAYVICDKNEIYNPGSSAYLENNLNLSWVAVDLTSYNVPNAIGLKNNTIFIRRAVVELDNGSTFMTIIDIIQSPNGLVVDYSLPSDGSFDPTNMEVLVCK</sequence>
<keyword evidence="1" id="KW-0732">Signal</keyword>
<evidence type="ECO:0000313" key="2">
    <source>
        <dbReference type="EMBL" id="KAG5667900.1"/>
    </source>
</evidence>
<dbReference type="AlphaFoldDB" id="A0A9J6BDH0"/>
<feature type="chain" id="PRO_5039933074" evidence="1">
    <location>
        <begin position="21"/>
        <end position="166"/>
    </location>
</feature>
<protein>
    <submittedName>
        <fullName evidence="2">Uncharacterized protein</fullName>
    </submittedName>
</protein>
<evidence type="ECO:0000256" key="1">
    <source>
        <dbReference type="SAM" id="SignalP"/>
    </source>
</evidence>
<feature type="signal peptide" evidence="1">
    <location>
        <begin position="1"/>
        <end position="20"/>
    </location>
</feature>
<keyword evidence="3" id="KW-1185">Reference proteome</keyword>
<dbReference type="EMBL" id="JADBJN010000004">
    <property type="protein sequence ID" value="KAG5667900.1"/>
    <property type="molecule type" value="Genomic_DNA"/>
</dbReference>
<accession>A0A9J6BDH0</accession>
<gene>
    <name evidence="2" type="ORF">PVAND_015865</name>
</gene>
<dbReference type="Proteomes" id="UP001107558">
    <property type="component" value="Chromosome 4"/>
</dbReference>
<comment type="caution">
    <text evidence="2">The sequence shown here is derived from an EMBL/GenBank/DDBJ whole genome shotgun (WGS) entry which is preliminary data.</text>
</comment>
<reference evidence="2" key="1">
    <citation type="submission" date="2021-03" db="EMBL/GenBank/DDBJ databases">
        <title>Chromosome level genome of the anhydrobiotic midge Polypedilum vanderplanki.</title>
        <authorList>
            <person name="Yoshida Y."/>
            <person name="Kikawada T."/>
            <person name="Gusev O."/>
        </authorList>
    </citation>
    <scope>NUCLEOTIDE SEQUENCE</scope>
    <source>
        <strain evidence="2">NIAS01</strain>
        <tissue evidence="2">Whole body or cell culture</tissue>
    </source>
</reference>